<evidence type="ECO:0000256" key="13">
    <source>
        <dbReference type="SAM" id="Phobius"/>
    </source>
</evidence>
<name>A0A0G9MUN1_9SPHN</name>
<evidence type="ECO:0000256" key="1">
    <source>
        <dbReference type="ARBA" id="ARBA00003540"/>
    </source>
</evidence>
<dbReference type="InterPro" id="IPR003400">
    <property type="entry name" value="ExbD"/>
</dbReference>
<dbReference type="PATRIC" id="fig|1581420.6.peg.1919"/>
<gene>
    <name evidence="14" type="ORF">AAW00_09360</name>
</gene>
<sequence>MMDLNVTPLIDVLLVLLVMVILSVPIATHQTRVDLPGARQVFAEPEQIALVVTEGGAVLWNGEPVSRPALQARLAAAAASPAEQVIRFEPEANASYDASVQVIHLVGEADIHRFAFAGNERYRHWEAD</sequence>
<comment type="caution">
    <text evidence="14">The sequence shown here is derived from an EMBL/GenBank/DDBJ whole genome shotgun (WGS) entry which is preliminary data.</text>
</comment>
<keyword evidence="15" id="KW-1185">Reference proteome</keyword>
<evidence type="ECO:0000256" key="10">
    <source>
        <dbReference type="ARBA" id="ARBA00022989"/>
    </source>
</evidence>
<protein>
    <recommendedName>
        <fullName evidence="16">Biopolymer transporter ExbD</fullName>
    </recommendedName>
</protein>
<dbReference type="Gene3D" id="3.30.420.270">
    <property type="match status" value="1"/>
</dbReference>
<dbReference type="AlphaFoldDB" id="A0A0G9MUN1"/>
<comment type="subcellular location">
    <subcellularLocation>
        <location evidence="2">Cell inner membrane</location>
        <topology evidence="2">Single-pass type II membrane protein</topology>
    </subcellularLocation>
    <subcellularLocation>
        <location evidence="12">Cell membrane</location>
        <topology evidence="12">Single-pass type II membrane protein</topology>
    </subcellularLocation>
</comment>
<accession>A0A0G9MUN1</accession>
<dbReference type="GO" id="GO:0022857">
    <property type="term" value="F:transmembrane transporter activity"/>
    <property type="evidence" value="ECO:0007669"/>
    <property type="project" value="InterPro"/>
</dbReference>
<reference evidence="14 15" key="1">
    <citation type="submission" date="2015-04" db="EMBL/GenBank/DDBJ databases">
        <title>The draft genome sequence of Erythrobacter luteus KA37.</title>
        <authorList>
            <person name="Zhuang L."/>
            <person name="Liu Y."/>
            <person name="Shao Z."/>
        </authorList>
    </citation>
    <scope>NUCLEOTIDE SEQUENCE [LARGE SCALE GENOMIC DNA]</scope>
    <source>
        <strain evidence="14 15">KA37</strain>
    </source>
</reference>
<evidence type="ECO:0000256" key="9">
    <source>
        <dbReference type="ARBA" id="ARBA00022927"/>
    </source>
</evidence>
<dbReference type="GO" id="GO:0005886">
    <property type="term" value="C:plasma membrane"/>
    <property type="evidence" value="ECO:0007669"/>
    <property type="project" value="UniProtKB-SubCell"/>
</dbReference>
<evidence type="ECO:0000256" key="3">
    <source>
        <dbReference type="ARBA" id="ARBA00005811"/>
    </source>
</evidence>
<dbReference type="Proteomes" id="UP000053464">
    <property type="component" value="Unassembled WGS sequence"/>
</dbReference>
<dbReference type="STRING" id="1581420.AAW00_09360"/>
<dbReference type="GO" id="GO:0015031">
    <property type="term" value="P:protein transport"/>
    <property type="evidence" value="ECO:0007669"/>
    <property type="project" value="UniProtKB-KW"/>
</dbReference>
<feature type="transmembrane region" description="Helical" evidence="13">
    <location>
        <begin position="6"/>
        <end position="27"/>
    </location>
</feature>
<evidence type="ECO:0000256" key="2">
    <source>
        <dbReference type="ARBA" id="ARBA00004249"/>
    </source>
</evidence>
<keyword evidence="9 12" id="KW-0653">Protein transport</keyword>
<dbReference type="PANTHER" id="PTHR30558:SF12">
    <property type="entry name" value="BIOPOLYMER TRANSPORT PROTEIN EXBD"/>
    <property type="match status" value="1"/>
</dbReference>
<evidence type="ECO:0000256" key="7">
    <source>
        <dbReference type="ARBA" id="ARBA00022519"/>
    </source>
</evidence>
<keyword evidence="11 13" id="KW-0472">Membrane</keyword>
<comment type="function">
    <text evidence="1">Involved in the TonB-dependent energy-dependent transport of various receptor-bound substrates.</text>
</comment>
<evidence type="ECO:0000256" key="5">
    <source>
        <dbReference type="ARBA" id="ARBA00022448"/>
    </source>
</evidence>
<evidence type="ECO:0008006" key="16">
    <source>
        <dbReference type="Google" id="ProtNLM"/>
    </source>
</evidence>
<evidence type="ECO:0000256" key="12">
    <source>
        <dbReference type="RuleBase" id="RU003879"/>
    </source>
</evidence>
<dbReference type="PANTHER" id="PTHR30558">
    <property type="entry name" value="EXBD MEMBRANE COMPONENT OF PMF-DRIVEN MACROMOLECULE IMPORT SYSTEM"/>
    <property type="match status" value="1"/>
</dbReference>
<keyword evidence="6" id="KW-1003">Cell membrane</keyword>
<dbReference type="RefSeq" id="WP_047004068.1">
    <property type="nucleotide sequence ID" value="NZ_LBHB01000002.1"/>
</dbReference>
<organism evidence="14 15">
    <name type="scientific">Aurantiacibacter luteus</name>
    <dbReference type="NCBI Taxonomy" id="1581420"/>
    <lineage>
        <taxon>Bacteria</taxon>
        <taxon>Pseudomonadati</taxon>
        <taxon>Pseudomonadota</taxon>
        <taxon>Alphaproteobacteria</taxon>
        <taxon>Sphingomonadales</taxon>
        <taxon>Erythrobacteraceae</taxon>
        <taxon>Aurantiacibacter</taxon>
    </lineage>
</organism>
<evidence type="ECO:0000313" key="15">
    <source>
        <dbReference type="Proteomes" id="UP000053464"/>
    </source>
</evidence>
<evidence type="ECO:0000256" key="4">
    <source>
        <dbReference type="ARBA" id="ARBA00011471"/>
    </source>
</evidence>
<keyword evidence="5 12" id="KW-0813">Transport</keyword>
<evidence type="ECO:0000256" key="11">
    <source>
        <dbReference type="ARBA" id="ARBA00023136"/>
    </source>
</evidence>
<comment type="similarity">
    <text evidence="3 12">Belongs to the ExbD/TolR family.</text>
</comment>
<keyword evidence="10 13" id="KW-1133">Transmembrane helix</keyword>
<comment type="subunit">
    <text evidence="4">The accessory proteins ExbB and ExbD seem to form a complex with TonB.</text>
</comment>
<evidence type="ECO:0000313" key="14">
    <source>
        <dbReference type="EMBL" id="KLE34421.1"/>
    </source>
</evidence>
<keyword evidence="7" id="KW-0997">Cell inner membrane</keyword>
<keyword evidence="8 12" id="KW-0812">Transmembrane</keyword>
<proteinExistence type="inferred from homology"/>
<dbReference type="Pfam" id="PF02472">
    <property type="entry name" value="ExbD"/>
    <property type="match status" value="1"/>
</dbReference>
<evidence type="ECO:0000256" key="6">
    <source>
        <dbReference type="ARBA" id="ARBA00022475"/>
    </source>
</evidence>
<evidence type="ECO:0000256" key="8">
    <source>
        <dbReference type="ARBA" id="ARBA00022692"/>
    </source>
</evidence>
<dbReference type="EMBL" id="LBHB01000002">
    <property type="protein sequence ID" value="KLE34421.1"/>
    <property type="molecule type" value="Genomic_DNA"/>
</dbReference>